<keyword evidence="2" id="KW-1003">Cell membrane</keyword>
<keyword evidence="9" id="KW-0812">Transmembrane</keyword>
<dbReference type="PANTHER" id="PTHR34992:SF1">
    <property type="entry name" value="COPPER ACQUISITION FACTOR BIM1-LIKE DOMAIN-CONTAINING PROTEIN"/>
    <property type="match status" value="1"/>
</dbReference>
<dbReference type="Proteomes" id="UP000094444">
    <property type="component" value="Unassembled WGS sequence"/>
</dbReference>
<evidence type="ECO:0000256" key="9">
    <source>
        <dbReference type="SAM" id="Phobius"/>
    </source>
</evidence>
<keyword evidence="3" id="KW-0336">GPI-anchor</keyword>
<dbReference type="InterPro" id="IPR046936">
    <property type="entry name" value="BIM1-like"/>
</dbReference>
<feature type="transmembrane region" description="Helical" evidence="9">
    <location>
        <begin position="199"/>
        <end position="224"/>
    </location>
</feature>
<evidence type="ECO:0000256" key="7">
    <source>
        <dbReference type="ARBA" id="ARBA00023288"/>
    </source>
</evidence>
<evidence type="ECO:0000256" key="4">
    <source>
        <dbReference type="ARBA" id="ARBA00022729"/>
    </source>
</evidence>
<dbReference type="GO" id="GO:0098552">
    <property type="term" value="C:side of membrane"/>
    <property type="evidence" value="ECO:0007669"/>
    <property type="project" value="UniProtKB-KW"/>
</dbReference>
<keyword evidence="9" id="KW-1133">Transmembrane helix</keyword>
<accession>A0A2P5HM24</accession>
<evidence type="ECO:0000256" key="10">
    <source>
        <dbReference type="SAM" id="SignalP"/>
    </source>
</evidence>
<dbReference type="CDD" id="cd21176">
    <property type="entry name" value="LPMO_auxiliary-like"/>
    <property type="match status" value="1"/>
</dbReference>
<evidence type="ECO:0000256" key="6">
    <source>
        <dbReference type="ARBA" id="ARBA00023180"/>
    </source>
</evidence>
<keyword evidence="4 10" id="KW-0732">Signal</keyword>
<feature type="domain" description="Copper acquisition factor BIM1-like" evidence="11">
    <location>
        <begin position="15"/>
        <end position="152"/>
    </location>
</feature>
<dbReference type="OrthoDB" id="2146436at2759"/>
<dbReference type="PANTHER" id="PTHR34992">
    <property type="entry name" value="HYPHAL ANASTAMOSIS-7 PROTEIN"/>
    <property type="match status" value="1"/>
</dbReference>
<feature type="compositionally biased region" description="Low complexity" evidence="8">
    <location>
        <begin position="173"/>
        <end position="194"/>
    </location>
</feature>
<dbReference type="EMBL" id="MAVT02001305">
    <property type="protein sequence ID" value="POS71323.1"/>
    <property type="molecule type" value="Genomic_DNA"/>
</dbReference>
<dbReference type="AlphaFoldDB" id="A0A2P5HM24"/>
<dbReference type="GO" id="GO:0005886">
    <property type="term" value="C:plasma membrane"/>
    <property type="evidence" value="ECO:0007669"/>
    <property type="project" value="UniProtKB-SubCell"/>
</dbReference>
<organism evidence="12 13">
    <name type="scientific">Diaporthe helianthi</name>
    <dbReference type="NCBI Taxonomy" id="158607"/>
    <lineage>
        <taxon>Eukaryota</taxon>
        <taxon>Fungi</taxon>
        <taxon>Dikarya</taxon>
        <taxon>Ascomycota</taxon>
        <taxon>Pezizomycotina</taxon>
        <taxon>Sordariomycetes</taxon>
        <taxon>Sordariomycetidae</taxon>
        <taxon>Diaporthales</taxon>
        <taxon>Diaporthaceae</taxon>
        <taxon>Diaporthe</taxon>
    </lineage>
</organism>
<evidence type="ECO:0000256" key="8">
    <source>
        <dbReference type="SAM" id="MobiDB-lite"/>
    </source>
</evidence>
<reference evidence="12" key="1">
    <citation type="submission" date="2017-09" db="EMBL/GenBank/DDBJ databases">
        <title>Polyketide synthases of a Diaporthe helianthi virulent isolate.</title>
        <authorList>
            <person name="Baroncelli R."/>
        </authorList>
    </citation>
    <scope>NUCLEOTIDE SEQUENCE [LARGE SCALE GENOMIC DNA]</scope>
    <source>
        <strain evidence="12">7/96</strain>
    </source>
</reference>
<feature type="chain" id="PRO_5015163788" description="Copper acquisition factor BIM1-like domain-containing protein" evidence="10">
    <location>
        <begin position="16"/>
        <end position="225"/>
    </location>
</feature>
<evidence type="ECO:0000256" key="5">
    <source>
        <dbReference type="ARBA" id="ARBA00023136"/>
    </source>
</evidence>
<keyword evidence="5 9" id="KW-0472">Membrane</keyword>
<feature type="region of interest" description="Disordered" evidence="8">
    <location>
        <begin position="171"/>
        <end position="194"/>
    </location>
</feature>
<evidence type="ECO:0000259" key="11">
    <source>
        <dbReference type="Pfam" id="PF20238"/>
    </source>
</evidence>
<feature type="signal peptide" evidence="10">
    <location>
        <begin position="1"/>
        <end position="15"/>
    </location>
</feature>
<proteinExistence type="predicted"/>
<evidence type="ECO:0000313" key="12">
    <source>
        <dbReference type="EMBL" id="POS71323.1"/>
    </source>
</evidence>
<keyword evidence="7" id="KW-0449">Lipoprotein</keyword>
<dbReference type="InterPro" id="IPR046530">
    <property type="entry name" value="BIM1-like_dom"/>
</dbReference>
<evidence type="ECO:0000256" key="2">
    <source>
        <dbReference type="ARBA" id="ARBA00022475"/>
    </source>
</evidence>
<evidence type="ECO:0000313" key="13">
    <source>
        <dbReference type="Proteomes" id="UP000094444"/>
    </source>
</evidence>
<evidence type="ECO:0000256" key="3">
    <source>
        <dbReference type="ARBA" id="ARBA00022622"/>
    </source>
</evidence>
<gene>
    <name evidence="12" type="ORF">DHEL01_v210281</name>
</gene>
<keyword evidence="13" id="KW-1185">Reference proteome</keyword>
<sequence>MAPLKLLLLPTLAAAHVTLNAPPPIGPFDEDNEVNAPCGGVTIDFSKDNVTDFHVGGEPIDLFLGHPTAGWLIRGTLDETAMSNWSQLYPIFTQSGLGDYCQPAVAAPESWVGKKGILGVVANAPDGLLYQCAAVNYVSGSGTQTADCKNGSAVTAAFSVDASLSALVSTDHSTTNGTSTSSGSSSSPSSSSNSMAPGLAPSAIGLAGSLAAVAVASIFGAGLLL</sequence>
<protein>
    <recommendedName>
        <fullName evidence="11">Copper acquisition factor BIM1-like domain-containing protein</fullName>
    </recommendedName>
</protein>
<dbReference type="Pfam" id="PF20238">
    <property type="entry name" value="BIM1-like_dom"/>
    <property type="match status" value="1"/>
</dbReference>
<name>A0A2P5HM24_DIAHE</name>
<evidence type="ECO:0000256" key="1">
    <source>
        <dbReference type="ARBA" id="ARBA00004609"/>
    </source>
</evidence>
<dbReference type="InParanoid" id="A0A2P5HM24"/>
<comment type="caution">
    <text evidence="12">The sequence shown here is derived from an EMBL/GenBank/DDBJ whole genome shotgun (WGS) entry which is preliminary data.</text>
</comment>
<keyword evidence="6" id="KW-0325">Glycoprotein</keyword>
<comment type="subcellular location">
    <subcellularLocation>
        <location evidence="1">Cell membrane</location>
        <topology evidence="1">Lipid-anchor</topology>
        <topology evidence="1">GPI-anchor</topology>
    </subcellularLocation>
</comment>